<evidence type="ECO:0000313" key="3">
    <source>
        <dbReference type="Proteomes" id="UP000558192"/>
    </source>
</evidence>
<comment type="caution">
    <text evidence="2">The sequence shown here is derived from an EMBL/GenBank/DDBJ whole genome shotgun (WGS) entry which is preliminary data.</text>
</comment>
<evidence type="ECO:0000256" key="1">
    <source>
        <dbReference type="SAM" id="MobiDB-lite"/>
    </source>
</evidence>
<feature type="region of interest" description="Disordered" evidence="1">
    <location>
        <begin position="75"/>
        <end position="99"/>
    </location>
</feature>
<reference evidence="2 3" key="1">
    <citation type="submission" date="2020-03" db="EMBL/GenBank/DDBJ databases">
        <title>Genomic Encyclopedia of Type Strains, Phase IV (KMG-IV): sequencing the most valuable type-strain genomes for metagenomic binning, comparative biology and taxonomic classification.</title>
        <authorList>
            <person name="Goeker M."/>
        </authorList>
    </citation>
    <scope>NUCLEOTIDE SEQUENCE [LARGE SCALE GENOMIC DNA]</scope>
    <source>
        <strain evidence="2 3">DSM 16846</strain>
    </source>
</reference>
<sequence length="99" mass="10368">MSPMQRFCLLGFAAGASMPAAALQDDRQRSGSAARWTGPGWYLLEHRGGSLADLIRAGPFPAQAACAAARSGVEPLPPSGHPELDLLTCRDLRTPPSPA</sequence>
<evidence type="ECO:0000313" key="2">
    <source>
        <dbReference type="EMBL" id="NJC05854.1"/>
    </source>
</evidence>
<dbReference type="EMBL" id="JAATJC010000001">
    <property type="protein sequence ID" value="NJC05854.1"/>
    <property type="molecule type" value="Genomic_DNA"/>
</dbReference>
<name>A0A7X5Y688_9SPHN</name>
<accession>A0A7X5Y688</accession>
<proteinExistence type="predicted"/>
<feature type="compositionally biased region" description="Basic and acidic residues" evidence="1">
    <location>
        <begin position="82"/>
        <end position="93"/>
    </location>
</feature>
<dbReference type="Proteomes" id="UP000558192">
    <property type="component" value="Unassembled WGS sequence"/>
</dbReference>
<gene>
    <name evidence="2" type="ORF">GGQ97_001647</name>
</gene>
<dbReference type="AlphaFoldDB" id="A0A7X5Y688"/>
<keyword evidence="3" id="KW-1185">Reference proteome</keyword>
<organism evidence="2 3">
    <name type="scientific">Sphingomonas kaistensis</name>
    <dbReference type="NCBI Taxonomy" id="298708"/>
    <lineage>
        <taxon>Bacteria</taxon>
        <taxon>Pseudomonadati</taxon>
        <taxon>Pseudomonadota</taxon>
        <taxon>Alphaproteobacteria</taxon>
        <taxon>Sphingomonadales</taxon>
        <taxon>Sphingomonadaceae</taxon>
        <taxon>Sphingomonas</taxon>
    </lineage>
</organism>
<dbReference type="RefSeq" id="WP_168068674.1">
    <property type="nucleotide sequence ID" value="NZ_JAATJC010000001.1"/>
</dbReference>
<protein>
    <submittedName>
        <fullName evidence="2">Uncharacterized protein</fullName>
    </submittedName>
</protein>